<keyword evidence="4" id="KW-0732">Signal</keyword>
<organism evidence="6 7">
    <name type="scientific">Adhaeribacter pallidiroseus</name>
    <dbReference type="NCBI Taxonomy" id="2072847"/>
    <lineage>
        <taxon>Bacteria</taxon>
        <taxon>Pseudomonadati</taxon>
        <taxon>Bacteroidota</taxon>
        <taxon>Cytophagia</taxon>
        <taxon>Cytophagales</taxon>
        <taxon>Hymenobacteraceae</taxon>
        <taxon>Adhaeribacter</taxon>
    </lineage>
</organism>
<evidence type="ECO:0000256" key="1">
    <source>
        <dbReference type="ARBA" id="ARBA00004196"/>
    </source>
</evidence>
<evidence type="ECO:0000313" key="7">
    <source>
        <dbReference type="Proteomes" id="UP000253919"/>
    </source>
</evidence>
<dbReference type="Gene3D" id="3.90.76.10">
    <property type="entry name" value="Dipeptide-binding Protein, Domain 1"/>
    <property type="match status" value="1"/>
</dbReference>
<evidence type="ECO:0000259" key="5">
    <source>
        <dbReference type="Pfam" id="PF00496"/>
    </source>
</evidence>
<evidence type="ECO:0000313" key="6">
    <source>
        <dbReference type="EMBL" id="RDC63473.1"/>
    </source>
</evidence>
<dbReference type="Proteomes" id="UP000253919">
    <property type="component" value="Unassembled WGS sequence"/>
</dbReference>
<dbReference type="PROSITE" id="PS51257">
    <property type="entry name" value="PROKAR_LIPOPROTEIN"/>
    <property type="match status" value="1"/>
</dbReference>
<dbReference type="GO" id="GO:1904680">
    <property type="term" value="F:peptide transmembrane transporter activity"/>
    <property type="evidence" value="ECO:0007669"/>
    <property type="project" value="TreeGrafter"/>
</dbReference>
<evidence type="ECO:0000256" key="3">
    <source>
        <dbReference type="ARBA" id="ARBA00022448"/>
    </source>
</evidence>
<dbReference type="PANTHER" id="PTHR30290">
    <property type="entry name" value="PERIPLASMIC BINDING COMPONENT OF ABC TRANSPORTER"/>
    <property type="match status" value="1"/>
</dbReference>
<dbReference type="Pfam" id="PF00496">
    <property type="entry name" value="SBP_bac_5"/>
    <property type="match status" value="1"/>
</dbReference>
<sequence length="549" mass="62953">MRRPILFFYCLLALISGCKNQRTQATNNKVFRYNQPESLTSLDPAYARNQGNIWAVTQLYNGLVELDQQLKPAPAIARSWEISPDGKRYVFHLRSDVYFHDHPVFSQGQGRKVTAADFVYSFKRILEPKTASTGRWVFKGKVLENANGQVSDTCFKAQNDSTLFIYLKEPFIPFLGILSMPYAFVLPFEGVKLYGKDFRSNPIGTGPFRFKLWDEENAIILHKNPHYWKKDASGKPLPYLDAVQISFINDRKLEFLTFQQGKIDFLSGVKGSSKDLIFNPDGTVQQDFAGKFRIQKMPYLDTEYIGFQLDLKNLPENNAAFRDKRVRQALNYAINKPALIMYYRNSLGIPGYSGMVPPPLPSFNYKVVGGYSYNPAKARQLLEKAGYGLKNSLRLRLNTVAEHKEIAEYMQKNWAEVGVQVDISISQFPAHQEAVDNGRSGFFMKSWFGDYPDAENFLALFYSPNFSPAGPNKTHFKNTTYDRLYEQARLEQNEQKRFALYQAMDKIVVEEVPVIVLFYDEVVRLTQNNIKGLQADAMNNLKLEKVDKI</sequence>
<comment type="subcellular location">
    <subcellularLocation>
        <location evidence="1">Cell envelope</location>
    </subcellularLocation>
</comment>
<gene>
    <name evidence="6" type="ORF">AHMF7616_02077</name>
</gene>
<comment type="similarity">
    <text evidence="2">Belongs to the bacterial solute-binding protein 5 family.</text>
</comment>
<evidence type="ECO:0000256" key="4">
    <source>
        <dbReference type="ARBA" id="ARBA00022729"/>
    </source>
</evidence>
<proteinExistence type="inferred from homology"/>
<dbReference type="PANTHER" id="PTHR30290:SF10">
    <property type="entry name" value="PERIPLASMIC OLIGOPEPTIDE-BINDING PROTEIN-RELATED"/>
    <property type="match status" value="1"/>
</dbReference>
<reference evidence="6 7" key="1">
    <citation type="submission" date="2018-04" db="EMBL/GenBank/DDBJ databases">
        <title>Adhaeribacter sp. HMF7616 genome sequencing and assembly.</title>
        <authorList>
            <person name="Kang H."/>
            <person name="Kang J."/>
            <person name="Cha I."/>
            <person name="Kim H."/>
            <person name="Joh K."/>
        </authorList>
    </citation>
    <scope>NUCLEOTIDE SEQUENCE [LARGE SCALE GENOMIC DNA]</scope>
    <source>
        <strain evidence="6 7">HMF7616</strain>
    </source>
</reference>
<dbReference type="PIRSF" id="PIRSF002741">
    <property type="entry name" value="MppA"/>
    <property type="match status" value="1"/>
</dbReference>
<dbReference type="GO" id="GO:0015833">
    <property type="term" value="P:peptide transport"/>
    <property type="evidence" value="ECO:0007669"/>
    <property type="project" value="TreeGrafter"/>
</dbReference>
<dbReference type="InterPro" id="IPR030678">
    <property type="entry name" value="Peptide/Ni-bd"/>
</dbReference>
<dbReference type="OrthoDB" id="9772924at2"/>
<dbReference type="Gene3D" id="3.40.190.10">
    <property type="entry name" value="Periplasmic binding protein-like II"/>
    <property type="match status" value="1"/>
</dbReference>
<dbReference type="CDD" id="cd00995">
    <property type="entry name" value="PBP2_NikA_DppA_OppA_like"/>
    <property type="match status" value="1"/>
</dbReference>
<feature type="domain" description="Solute-binding protein family 5" evidence="5">
    <location>
        <begin position="71"/>
        <end position="465"/>
    </location>
</feature>
<dbReference type="GO" id="GO:0030288">
    <property type="term" value="C:outer membrane-bounded periplasmic space"/>
    <property type="evidence" value="ECO:0007669"/>
    <property type="project" value="UniProtKB-ARBA"/>
</dbReference>
<protein>
    <submittedName>
        <fullName evidence="6">Putative deoxycholate-binding periplasmic protein</fullName>
    </submittedName>
</protein>
<dbReference type="EMBL" id="QASA01000001">
    <property type="protein sequence ID" value="RDC63473.1"/>
    <property type="molecule type" value="Genomic_DNA"/>
</dbReference>
<accession>A0A369QEY2</accession>
<dbReference type="GO" id="GO:0043190">
    <property type="term" value="C:ATP-binding cassette (ABC) transporter complex"/>
    <property type="evidence" value="ECO:0007669"/>
    <property type="project" value="InterPro"/>
</dbReference>
<dbReference type="InterPro" id="IPR000914">
    <property type="entry name" value="SBP_5_dom"/>
</dbReference>
<dbReference type="InterPro" id="IPR039424">
    <property type="entry name" value="SBP_5"/>
</dbReference>
<keyword evidence="7" id="KW-1185">Reference proteome</keyword>
<dbReference type="AlphaFoldDB" id="A0A369QEY2"/>
<dbReference type="SUPFAM" id="SSF53850">
    <property type="entry name" value="Periplasmic binding protein-like II"/>
    <property type="match status" value="1"/>
</dbReference>
<comment type="caution">
    <text evidence="6">The sequence shown here is derived from an EMBL/GenBank/DDBJ whole genome shotgun (WGS) entry which is preliminary data.</text>
</comment>
<evidence type="ECO:0000256" key="2">
    <source>
        <dbReference type="ARBA" id="ARBA00005695"/>
    </source>
</evidence>
<dbReference type="Gene3D" id="3.10.105.10">
    <property type="entry name" value="Dipeptide-binding Protein, Domain 3"/>
    <property type="match status" value="1"/>
</dbReference>
<keyword evidence="3" id="KW-0813">Transport</keyword>
<name>A0A369QEY2_9BACT</name>